<feature type="signal peptide" evidence="1">
    <location>
        <begin position="1"/>
        <end position="22"/>
    </location>
</feature>
<keyword evidence="1" id="KW-0732">Signal</keyword>
<evidence type="ECO:0000313" key="3">
    <source>
        <dbReference type="Proteomes" id="UP001146351"/>
    </source>
</evidence>
<evidence type="ECO:0000256" key="1">
    <source>
        <dbReference type="SAM" id="SignalP"/>
    </source>
</evidence>
<evidence type="ECO:0008006" key="4">
    <source>
        <dbReference type="Google" id="ProtNLM"/>
    </source>
</evidence>
<dbReference type="OrthoDB" id="4524137at2759"/>
<keyword evidence="3" id="KW-1185">Reference proteome</keyword>
<reference evidence="2" key="2">
    <citation type="journal article" date="2023" name="IMA Fungus">
        <title>Comparative genomic study of the Penicillium genus elucidates a diverse pangenome and 15 lateral gene transfer events.</title>
        <authorList>
            <person name="Petersen C."/>
            <person name="Sorensen T."/>
            <person name="Nielsen M.R."/>
            <person name="Sondergaard T.E."/>
            <person name="Sorensen J.L."/>
            <person name="Fitzpatrick D.A."/>
            <person name="Frisvad J.C."/>
            <person name="Nielsen K.L."/>
        </authorList>
    </citation>
    <scope>NUCLEOTIDE SEQUENCE</scope>
    <source>
        <strain evidence="2">IBT 21917</strain>
    </source>
</reference>
<dbReference type="EMBL" id="JAPQKO010000001">
    <property type="protein sequence ID" value="KAJ5182927.1"/>
    <property type="molecule type" value="Genomic_DNA"/>
</dbReference>
<dbReference type="AlphaFoldDB" id="A0A9W9IRX7"/>
<sequence length="375" mass="39587">MTSTMVHTLALFLALCAGQTMAQRDTSFTGSPTSTITSSLNTPAPSNAWAVPLVGPPAAPGPWGANGTQVGHPTTTIIPVALGSSSSGTAVTLADPIAPTDHSQKLVAPAPSLVLGTDSNLIVQGPDSNQSLPTLPFGLTLGREGHWNGSLVLGGSYDQNRIFQQRWAPVPETTADTTFLSNGTQSVGTIGIRRWTYLGDADLGISSTIQPATPFGNSRAQDVTSLDAILDFSSEKLVLPSPDFCGRNISLQFNVGVNSEGQFLRFDVPISGDLTASPSRCSGDAERTIVLGIPFFQSAYLYVDEDEKIYFSAANRFDLPPKVVPFKVDDYLAVPSQPPSPTQSTAPSPTNSANRRITSRGLLMLFSLVSFALML</sequence>
<organism evidence="2 3">
    <name type="scientific">Penicillium capsulatum</name>
    <dbReference type="NCBI Taxonomy" id="69766"/>
    <lineage>
        <taxon>Eukaryota</taxon>
        <taxon>Fungi</taxon>
        <taxon>Dikarya</taxon>
        <taxon>Ascomycota</taxon>
        <taxon>Pezizomycotina</taxon>
        <taxon>Eurotiomycetes</taxon>
        <taxon>Eurotiomycetidae</taxon>
        <taxon>Eurotiales</taxon>
        <taxon>Aspergillaceae</taxon>
        <taxon>Penicillium</taxon>
    </lineage>
</organism>
<feature type="chain" id="PRO_5040876714" description="Peptidase A1 domain-containing protein" evidence="1">
    <location>
        <begin position="23"/>
        <end position="375"/>
    </location>
</feature>
<gene>
    <name evidence="2" type="ORF">N7492_000543</name>
</gene>
<accession>A0A9W9IRX7</accession>
<protein>
    <recommendedName>
        <fullName evidence="4">Peptidase A1 domain-containing protein</fullName>
    </recommendedName>
</protein>
<comment type="caution">
    <text evidence="2">The sequence shown here is derived from an EMBL/GenBank/DDBJ whole genome shotgun (WGS) entry which is preliminary data.</text>
</comment>
<evidence type="ECO:0000313" key="2">
    <source>
        <dbReference type="EMBL" id="KAJ5182927.1"/>
    </source>
</evidence>
<reference evidence="2" key="1">
    <citation type="submission" date="2022-11" db="EMBL/GenBank/DDBJ databases">
        <authorList>
            <person name="Petersen C."/>
        </authorList>
    </citation>
    <scope>NUCLEOTIDE SEQUENCE</scope>
    <source>
        <strain evidence="2">IBT 21917</strain>
    </source>
</reference>
<proteinExistence type="predicted"/>
<dbReference type="Proteomes" id="UP001146351">
    <property type="component" value="Unassembled WGS sequence"/>
</dbReference>
<name>A0A9W9IRX7_9EURO</name>